<reference evidence="5 6" key="1">
    <citation type="journal article" date="2014" name="Int. J. Syst. Evol. Microbiol.">
        <title>Arthrobacter pityocampae sp. nov., isolated from Thaumetopoea pityocampa (Lep., Thaumetopoeidae).</title>
        <authorList>
            <person name="Ince I.A."/>
            <person name="Demirbag Z."/>
            <person name="Kati H."/>
        </authorList>
    </citation>
    <scope>NUCLEOTIDE SEQUENCE [LARGE SCALE GENOMIC DNA]</scope>
    <source>
        <strain evidence="5 6">Tp2</strain>
    </source>
</reference>
<accession>A0A2S5IZ11</accession>
<feature type="domain" description="ENPP1-3/EXOG-like endonuclease/phosphodiesterase" evidence="3">
    <location>
        <begin position="50"/>
        <end position="270"/>
    </location>
</feature>
<dbReference type="GO" id="GO:0016787">
    <property type="term" value="F:hydrolase activity"/>
    <property type="evidence" value="ECO:0007669"/>
    <property type="project" value="InterPro"/>
</dbReference>
<dbReference type="OrthoDB" id="104542at2"/>
<dbReference type="GO" id="GO:0046872">
    <property type="term" value="F:metal ion binding"/>
    <property type="evidence" value="ECO:0007669"/>
    <property type="project" value="UniProtKB-KW"/>
</dbReference>
<keyword evidence="5" id="KW-0540">Nuclease</keyword>
<evidence type="ECO:0000313" key="6">
    <source>
        <dbReference type="Proteomes" id="UP000239297"/>
    </source>
</evidence>
<dbReference type="Proteomes" id="UP000239297">
    <property type="component" value="Unassembled WGS sequence"/>
</dbReference>
<dbReference type="CDD" id="cd00091">
    <property type="entry name" value="NUC"/>
    <property type="match status" value="1"/>
</dbReference>
<evidence type="ECO:0000256" key="1">
    <source>
        <dbReference type="PIRSR" id="PIRSR640255-1"/>
    </source>
</evidence>
<evidence type="ECO:0000259" key="4">
    <source>
        <dbReference type="SMART" id="SM00892"/>
    </source>
</evidence>
<keyword evidence="2" id="KW-0479">Metal-binding</keyword>
<dbReference type="Gene3D" id="3.40.570.10">
    <property type="entry name" value="Extracellular Endonuclease, subunit A"/>
    <property type="match status" value="1"/>
</dbReference>
<feature type="active site" description="Proton acceptor" evidence="1">
    <location>
        <position position="112"/>
    </location>
</feature>
<feature type="binding site" evidence="2">
    <location>
        <position position="149"/>
    </location>
    <ligand>
        <name>Mg(2+)</name>
        <dbReference type="ChEBI" id="CHEBI:18420"/>
        <note>catalytic</note>
    </ligand>
</feature>
<dbReference type="InterPro" id="IPR020821">
    <property type="entry name" value="ENPP1-3/EXOG-like_nuc-like"/>
</dbReference>
<dbReference type="InterPro" id="IPR040255">
    <property type="entry name" value="Non-specific_endonuclease"/>
</dbReference>
<keyword evidence="6" id="KW-1185">Reference proteome</keyword>
<dbReference type="PANTHER" id="PTHR13966">
    <property type="entry name" value="ENDONUCLEASE RELATED"/>
    <property type="match status" value="1"/>
</dbReference>
<proteinExistence type="predicted"/>
<dbReference type="EMBL" id="PRKW01000002">
    <property type="protein sequence ID" value="PPB49846.1"/>
    <property type="molecule type" value="Genomic_DNA"/>
</dbReference>
<evidence type="ECO:0000313" key="5">
    <source>
        <dbReference type="EMBL" id="PPB49846.1"/>
    </source>
</evidence>
<dbReference type="Pfam" id="PF01223">
    <property type="entry name" value="Endonuclease_NS"/>
    <property type="match status" value="1"/>
</dbReference>
<keyword evidence="5" id="KW-0378">Hydrolase</keyword>
<evidence type="ECO:0000259" key="3">
    <source>
        <dbReference type="SMART" id="SM00477"/>
    </source>
</evidence>
<dbReference type="PANTHER" id="PTHR13966:SF5">
    <property type="entry name" value="ENDONUCLEASE G, MITOCHONDRIAL"/>
    <property type="match status" value="1"/>
</dbReference>
<dbReference type="GO" id="GO:0003676">
    <property type="term" value="F:nucleic acid binding"/>
    <property type="evidence" value="ECO:0007669"/>
    <property type="project" value="InterPro"/>
</dbReference>
<dbReference type="InterPro" id="IPR044925">
    <property type="entry name" value="His-Me_finger_sf"/>
</dbReference>
<feature type="domain" description="DNA/RNA non-specific endonuclease/pyrophosphatase/phosphodiesterase" evidence="4">
    <location>
        <begin position="49"/>
        <end position="270"/>
    </location>
</feature>
<name>A0A2S5IZ11_9MICC</name>
<dbReference type="RefSeq" id="WP_104120341.1">
    <property type="nucleotide sequence ID" value="NZ_PRKW01000002.1"/>
</dbReference>
<dbReference type="GO" id="GO:0004519">
    <property type="term" value="F:endonuclease activity"/>
    <property type="evidence" value="ECO:0007669"/>
    <property type="project" value="UniProtKB-KW"/>
</dbReference>
<dbReference type="SUPFAM" id="SSF54060">
    <property type="entry name" value="His-Me finger endonucleases"/>
    <property type="match status" value="1"/>
</dbReference>
<sequence length="304" mass="33731">MDATLPEPRIIATAATVEDLSDREGFDQDFLGLPVPIPSLKDIDTVLLPYTHFSVLMRPDKRLAAVTALGIDGEKLMDLDRSGIDWRLDPRLPEDQQTGERVYARNDIDRGHLVRRASAVWGDTQAEAAQANEDTFHYTNAAPQAAKFNQGLELWLGLETYLLENAADHGRHLIVFTGPVFSDVDPMYRGVEIPLRFFKIAVFLVEGSLAATAYVVDQTPQLQDLPDVPRPGAVNEGDAPPLGLFRTFQVPIRDIAQLTGLDLAQLIAIDRMPIAMTLPSARITSTWRELTSPECLDLDFDLED</sequence>
<dbReference type="InterPro" id="IPR044929">
    <property type="entry name" value="DNA/RNA_non-sp_Endonuclease_sf"/>
</dbReference>
<gene>
    <name evidence="5" type="ORF">C4K88_03905</name>
</gene>
<keyword evidence="5" id="KW-0255">Endonuclease</keyword>
<evidence type="ECO:0000256" key="2">
    <source>
        <dbReference type="PIRSR" id="PIRSR640255-2"/>
    </source>
</evidence>
<comment type="caution">
    <text evidence="5">The sequence shown here is derived from an EMBL/GenBank/DDBJ whole genome shotgun (WGS) entry which is preliminary data.</text>
</comment>
<dbReference type="SMART" id="SM00892">
    <property type="entry name" value="Endonuclease_NS"/>
    <property type="match status" value="1"/>
</dbReference>
<dbReference type="InterPro" id="IPR001604">
    <property type="entry name" value="Endo_G_ENPP1-like_dom"/>
</dbReference>
<organism evidence="5 6">
    <name type="scientific">Arthrobacter pityocampae</name>
    <dbReference type="NCBI Taxonomy" id="547334"/>
    <lineage>
        <taxon>Bacteria</taxon>
        <taxon>Bacillati</taxon>
        <taxon>Actinomycetota</taxon>
        <taxon>Actinomycetes</taxon>
        <taxon>Micrococcales</taxon>
        <taxon>Micrococcaceae</taxon>
        <taxon>Arthrobacter</taxon>
    </lineage>
</organism>
<dbReference type="AlphaFoldDB" id="A0A2S5IZ11"/>
<dbReference type="SMART" id="SM00477">
    <property type="entry name" value="NUC"/>
    <property type="match status" value="1"/>
</dbReference>
<protein>
    <submittedName>
        <fullName evidence="5">Endonuclease</fullName>
    </submittedName>
</protein>